<gene>
    <name evidence="6" type="ORF">GGR08_000499</name>
</gene>
<dbReference type="AlphaFoldDB" id="A0A840E4X6"/>
<comment type="pathway">
    <text evidence="1">Carbohydrate degradation.</text>
</comment>
<organism evidence="6 7">
    <name type="scientific">Bartonella fuyuanensis</name>
    <dbReference type="NCBI Taxonomy" id="1460968"/>
    <lineage>
        <taxon>Bacteria</taxon>
        <taxon>Pseudomonadati</taxon>
        <taxon>Pseudomonadota</taxon>
        <taxon>Alphaproteobacteria</taxon>
        <taxon>Hyphomicrobiales</taxon>
        <taxon>Bartonellaceae</taxon>
        <taxon>Bartonella</taxon>
    </lineage>
</organism>
<dbReference type="InterPro" id="IPR001282">
    <property type="entry name" value="G6P_DH"/>
</dbReference>
<dbReference type="GO" id="GO:0050661">
    <property type="term" value="F:NADP binding"/>
    <property type="evidence" value="ECO:0007669"/>
    <property type="project" value="InterPro"/>
</dbReference>
<evidence type="ECO:0000256" key="4">
    <source>
        <dbReference type="ARBA" id="ARBA00023277"/>
    </source>
</evidence>
<keyword evidence="7" id="KW-1185">Reference proteome</keyword>
<dbReference type="PANTHER" id="PTHR23429">
    <property type="entry name" value="GLUCOSE-6-PHOSPHATE 1-DEHYDROGENASE G6PD"/>
    <property type="match status" value="1"/>
</dbReference>
<keyword evidence="3" id="KW-0560">Oxidoreductase</keyword>
<keyword evidence="2" id="KW-0521">NADP</keyword>
<name>A0A840E4X6_9HYPH</name>
<dbReference type="SUPFAM" id="SSF55347">
    <property type="entry name" value="Glyceraldehyde-3-phosphate dehydrogenase-like, C-terminal domain"/>
    <property type="match status" value="1"/>
</dbReference>
<evidence type="ECO:0000256" key="3">
    <source>
        <dbReference type="ARBA" id="ARBA00023002"/>
    </source>
</evidence>
<evidence type="ECO:0000313" key="6">
    <source>
        <dbReference type="EMBL" id="MBB4076206.1"/>
    </source>
</evidence>
<dbReference type="EMBL" id="JACIFE010000003">
    <property type="protein sequence ID" value="MBB4076206.1"/>
    <property type="molecule type" value="Genomic_DNA"/>
</dbReference>
<proteinExistence type="predicted"/>
<comment type="caution">
    <text evidence="6">The sequence shown here is derived from an EMBL/GenBank/DDBJ whole genome shotgun (WGS) entry which is preliminary data.</text>
</comment>
<accession>A0A840E4X6</accession>
<dbReference type="Pfam" id="PF02781">
    <property type="entry name" value="G6PD_C"/>
    <property type="match status" value="1"/>
</dbReference>
<feature type="domain" description="Glucose-6-phosphate dehydrogenase C-terminal" evidence="5">
    <location>
        <begin position="1"/>
        <end position="189"/>
    </location>
</feature>
<dbReference type="Gene3D" id="3.40.50.720">
    <property type="entry name" value="NAD(P)-binding Rossmann-like Domain"/>
    <property type="match status" value="1"/>
</dbReference>
<dbReference type="GO" id="GO:0005829">
    <property type="term" value="C:cytosol"/>
    <property type="evidence" value="ECO:0007669"/>
    <property type="project" value="TreeGrafter"/>
</dbReference>
<dbReference type="InterPro" id="IPR022675">
    <property type="entry name" value="G6P_DH_C"/>
</dbReference>
<dbReference type="GO" id="GO:0009051">
    <property type="term" value="P:pentose-phosphate shunt, oxidative branch"/>
    <property type="evidence" value="ECO:0007669"/>
    <property type="project" value="TreeGrafter"/>
</dbReference>
<dbReference type="Gene3D" id="3.30.360.10">
    <property type="entry name" value="Dihydrodipicolinate Reductase, domain 2"/>
    <property type="match status" value="1"/>
</dbReference>
<keyword evidence="4" id="KW-0119">Carbohydrate metabolism</keyword>
<evidence type="ECO:0000256" key="1">
    <source>
        <dbReference type="ARBA" id="ARBA00004921"/>
    </source>
</evidence>
<dbReference type="GO" id="GO:0004345">
    <property type="term" value="F:glucose-6-phosphate dehydrogenase activity"/>
    <property type="evidence" value="ECO:0007669"/>
    <property type="project" value="InterPro"/>
</dbReference>
<evidence type="ECO:0000259" key="5">
    <source>
        <dbReference type="Pfam" id="PF02781"/>
    </source>
</evidence>
<dbReference type="GO" id="GO:0006006">
    <property type="term" value="P:glucose metabolic process"/>
    <property type="evidence" value="ECO:0007669"/>
    <property type="project" value="InterPro"/>
</dbReference>
<evidence type="ECO:0000313" key="7">
    <source>
        <dbReference type="Proteomes" id="UP000585970"/>
    </source>
</evidence>
<protein>
    <submittedName>
        <fullName evidence="6">Glucose-6-phosphate 1-dehydrogenase</fullName>
    </submittedName>
</protein>
<sequence length="189" mass="22301">MLQMLCLMAMEIPFINSANAVYNEKLKILHFLMSLDVHTVEQHTVRGQCLAGLSNGISLESYFDDLERARESKTFVTFKVKRDNWHWTEMPFYLRTGQRMFTRIFEIVVVFKSILYHIFDMDLDNFFSNWLVIHLQPDEGLKQWSIMKDPSYGGMGFYHIPLDMCFAFAFTECNPDVCEYLLMDFVRGD</sequence>
<dbReference type="Proteomes" id="UP000585970">
    <property type="component" value="Unassembled WGS sequence"/>
</dbReference>
<evidence type="ECO:0000256" key="2">
    <source>
        <dbReference type="ARBA" id="ARBA00022857"/>
    </source>
</evidence>
<reference evidence="6 7" key="1">
    <citation type="submission" date="2020-08" db="EMBL/GenBank/DDBJ databases">
        <title>Genomic Encyclopedia of Type Strains, Phase IV (KMG-IV): sequencing the most valuable type-strain genomes for metagenomic binning, comparative biology and taxonomic classification.</title>
        <authorList>
            <person name="Goeker M."/>
        </authorList>
    </citation>
    <scope>NUCLEOTIDE SEQUENCE [LARGE SCALE GENOMIC DNA]</scope>
    <source>
        <strain evidence="6 7">DSM 100694</strain>
    </source>
</reference>
<dbReference type="PANTHER" id="PTHR23429:SF0">
    <property type="entry name" value="GLUCOSE-6-PHOSPHATE 1-DEHYDROGENASE"/>
    <property type="match status" value="1"/>
</dbReference>